<evidence type="ECO:0000313" key="1">
    <source>
        <dbReference type="EMBL" id="TKA66287.1"/>
    </source>
</evidence>
<accession>A0A4U0WTG3</accession>
<comment type="caution">
    <text evidence="1">The sequence shown here is derived from an EMBL/GenBank/DDBJ whole genome shotgun (WGS) entry which is preliminary data.</text>
</comment>
<keyword evidence="2" id="KW-1185">Reference proteome</keyword>
<name>A0A4U0WTG3_9PEZI</name>
<dbReference type="OrthoDB" id="10291740at2759"/>
<proteinExistence type="predicted"/>
<sequence length="159" mass="17962">MNELVWTGSYAFRIDVPPELPKLGWRAGRGRKWQQDSHGRVDLLLAIEKDAKAARIHGNHALFNIIADSGAFAIKALQEDHAASLESQRLHPRDGYRVLARPEHVICLGELQYLLKYNVSEDDNPAFQAAKRRYMTDMLSMQLPIACASVTPTIRDIKL</sequence>
<evidence type="ECO:0000313" key="2">
    <source>
        <dbReference type="Proteomes" id="UP000309340"/>
    </source>
</evidence>
<dbReference type="EMBL" id="NAJQ01000657">
    <property type="protein sequence ID" value="TKA66287.1"/>
    <property type="molecule type" value="Genomic_DNA"/>
</dbReference>
<organism evidence="1 2">
    <name type="scientific">Friedmanniomyces simplex</name>
    <dbReference type="NCBI Taxonomy" id="329884"/>
    <lineage>
        <taxon>Eukaryota</taxon>
        <taxon>Fungi</taxon>
        <taxon>Dikarya</taxon>
        <taxon>Ascomycota</taxon>
        <taxon>Pezizomycotina</taxon>
        <taxon>Dothideomycetes</taxon>
        <taxon>Dothideomycetidae</taxon>
        <taxon>Mycosphaerellales</taxon>
        <taxon>Teratosphaeriaceae</taxon>
        <taxon>Friedmanniomyces</taxon>
    </lineage>
</organism>
<feature type="non-terminal residue" evidence="1">
    <location>
        <position position="159"/>
    </location>
</feature>
<dbReference type="Proteomes" id="UP000309340">
    <property type="component" value="Unassembled WGS sequence"/>
</dbReference>
<reference evidence="1 2" key="1">
    <citation type="submission" date="2017-03" db="EMBL/GenBank/DDBJ databases">
        <title>Genomes of endolithic fungi from Antarctica.</title>
        <authorList>
            <person name="Coleine C."/>
            <person name="Masonjones S."/>
            <person name="Stajich J.E."/>
        </authorList>
    </citation>
    <scope>NUCLEOTIDE SEQUENCE [LARGE SCALE GENOMIC DNA]</scope>
    <source>
        <strain evidence="1 2">CCFEE 5184</strain>
    </source>
</reference>
<gene>
    <name evidence="1" type="ORF">B0A55_10664</name>
</gene>
<dbReference type="AlphaFoldDB" id="A0A4U0WTG3"/>
<protein>
    <submittedName>
        <fullName evidence="1">Uncharacterized protein</fullName>
    </submittedName>
</protein>